<accession>A0ABN9CPW9</accession>
<organism evidence="1 2">
    <name type="scientific">Staurois parvus</name>
    <dbReference type="NCBI Taxonomy" id="386267"/>
    <lineage>
        <taxon>Eukaryota</taxon>
        <taxon>Metazoa</taxon>
        <taxon>Chordata</taxon>
        <taxon>Craniata</taxon>
        <taxon>Vertebrata</taxon>
        <taxon>Euteleostomi</taxon>
        <taxon>Amphibia</taxon>
        <taxon>Batrachia</taxon>
        <taxon>Anura</taxon>
        <taxon>Neobatrachia</taxon>
        <taxon>Ranoidea</taxon>
        <taxon>Ranidae</taxon>
        <taxon>Staurois</taxon>
    </lineage>
</organism>
<name>A0ABN9CPW9_9NEOB</name>
<sequence length="39" mass="4424">MVSLTSWEHATARSGARCVLRTQWNTDRHMGPLCEVPII</sequence>
<dbReference type="EMBL" id="CATNWA010011733">
    <property type="protein sequence ID" value="CAI9562223.1"/>
    <property type="molecule type" value="Genomic_DNA"/>
</dbReference>
<evidence type="ECO:0000313" key="1">
    <source>
        <dbReference type="EMBL" id="CAI9562223.1"/>
    </source>
</evidence>
<dbReference type="Proteomes" id="UP001162483">
    <property type="component" value="Unassembled WGS sequence"/>
</dbReference>
<protein>
    <submittedName>
        <fullName evidence="1">Uncharacterized protein</fullName>
    </submittedName>
</protein>
<proteinExistence type="predicted"/>
<evidence type="ECO:0000313" key="2">
    <source>
        <dbReference type="Proteomes" id="UP001162483"/>
    </source>
</evidence>
<gene>
    <name evidence="1" type="ORF">SPARVUS_LOCUS5570874</name>
</gene>
<reference evidence="1" key="1">
    <citation type="submission" date="2023-05" db="EMBL/GenBank/DDBJ databases">
        <authorList>
            <person name="Stuckert A."/>
        </authorList>
    </citation>
    <scope>NUCLEOTIDE SEQUENCE</scope>
</reference>
<keyword evidence="2" id="KW-1185">Reference proteome</keyword>
<comment type="caution">
    <text evidence="1">The sequence shown here is derived from an EMBL/GenBank/DDBJ whole genome shotgun (WGS) entry which is preliminary data.</text>
</comment>